<evidence type="ECO:0000256" key="10">
    <source>
        <dbReference type="ARBA" id="ARBA00023065"/>
    </source>
</evidence>
<reference evidence="17" key="1">
    <citation type="journal article" date="2020" name="Stud. Mycol.">
        <title>101 Dothideomycetes genomes: a test case for predicting lifestyles and emergence of pathogens.</title>
        <authorList>
            <person name="Haridas S."/>
            <person name="Albert R."/>
            <person name="Binder M."/>
            <person name="Bloem J."/>
            <person name="Labutti K."/>
            <person name="Salamov A."/>
            <person name="Andreopoulos B."/>
            <person name="Baker S."/>
            <person name="Barry K."/>
            <person name="Bills G."/>
            <person name="Bluhm B."/>
            <person name="Cannon C."/>
            <person name="Castanera R."/>
            <person name="Culley D."/>
            <person name="Daum C."/>
            <person name="Ezra D."/>
            <person name="Gonzalez J."/>
            <person name="Henrissat B."/>
            <person name="Kuo A."/>
            <person name="Liang C."/>
            <person name="Lipzen A."/>
            <person name="Lutzoni F."/>
            <person name="Magnuson J."/>
            <person name="Mondo S."/>
            <person name="Nolan M."/>
            <person name="Ohm R."/>
            <person name="Pangilinan J."/>
            <person name="Park H.-J."/>
            <person name="Ramirez L."/>
            <person name="Alfaro M."/>
            <person name="Sun H."/>
            <person name="Tritt A."/>
            <person name="Yoshinaga Y."/>
            <person name="Zwiers L.-H."/>
            <person name="Turgeon B."/>
            <person name="Goodwin S."/>
            <person name="Spatafora J."/>
            <person name="Crous P."/>
            <person name="Grigoriev I."/>
        </authorList>
    </citation>
    <scope>NUCLEOTIDE SEQUENCE</scope>
    <source>
        <strain evidence="17">CBS 279.74</strain>
    </source>
</reference>
<feature type="transmembrane region" description="Helical" evidence="15">
    <location>
        <begin position="327"/>
        <end position="346"/>
    </location>
</feature>
<feature type="transmembrane region" description="Helical" evidence="15">
    <location>
        <begin position="229"/>
        <end position="259"/>
    </location>
</feature>
<protein>
    <recommendedName>
        <fullName evidence="13">Sodium/hydrogen exchanger</fullName>
    </recommendedName>
</protein>
<evidence type="ECO:0000256" key="13">
    <source>
        <dbReference type="RuleBase" id="RU003722"/>
    </source>
</evidence>
<feature type="compositionally biased region" description="Low complexity" evidence="14">
    <location>
        <begin position="591"/>
        <end position="609"/>
    </location>
</feature>
<dbReference type="InterPro" id="IPR002090">
    <property type="entry name" value="NHE-6/7/9"/>
</dbReference>
<feature type="transmembrane region" description="Helical" evidence="15">
    <location>
        <begin position="436"/>
        <end position="455"/>
    </location>
</feature>
<sequence>MASDVAWWAVSQVLKRQTSGDDPDEDADPPDAGKKEIISSLALSILLILLIVALFTSYILQTRKIQAVHETVLSIFAGMVVGLILRITAVTSVLDTVSFDYQMFFNLLLPPIILSAGYELHQGNFFRHIGTILTFAFAGTFISATVLGIILFIWTRIPLDGLKISFVEAMSVGATLSATDPVTILAIFNTYKVEPKLYTIIFGESILNDAIAIVLFETAQRYAEDKTKVLTILSLFEAVGVFFAVFFGSLFIGVMVGIGASLMLKFTYVRRFPKTESCLIILIAYATYFLTNAVHMSGIVSLLFCGICMKHYAYHNMSRRTQLTTKFVFQVTAQLSENFIFIYLGLSLFTDKNLEFKPLFILITVAGICAARWCAVFPLSRLINTVIRYRQQRHGIEASEEIPWSHQAMIFWAGLRGAVGVALAAGLTGINGPTLRATVLVVVVLTVIIFGGTTARMLEILGIRTGVVEEIDSDDEFDIEVVANGTYARRQGQGYGHTPRGASNGVPLSSVNEQNGSYSSGSSKRNSPPSLPNALASRRNSSRLRDGADQGLLSPGDSGSNDDDDMDLDLPPIARRSPNQVASPLRAVDVSPYPTSGSSSSASAAAEPSMVASATGAVKQLISDISQDPAGAFRQIDDGFLKPHLLLDQGKGPGPNNV</sequence>
<evidence type="ECO:0000256" key="14">
    <source>
        <dbReference type="SAM" id="MobiDB-lite"/>
    </source>
</evidence>
<evidence type="ECO:0000256" key="3">
    <source>
        <dbReference type="ARBA" id="ARBA00007367"/>
    </source>
</evidence>
<evidence type="ECO:0000256" key="9">
    <source>
        <dbReference type="ARBA" id="ARBA00023053"/>
    </source>
</evidence>
<comment type="similarity">
    <text evidence="3 13">Belongs to the monovalent cation:proton antiporter 1 (CPA1) transporter (TC 2.A.36) family.</text>
</comment>
<feature type="transmembrane region" description="Helical" evidence="15">
    <location>
        <begin position="358"/>
        <end position="383"/>
    </location>
</feature>
<feature type="transmembrane region" description="Helical" evidence="15">
    <location>
        <begin position="37"/>
        <end position="60"/>
    </location>
</feature>
<dbReference type="GO" id="GO:0007035">
    <property type="term" value="P:vacuolar acidification"/>
    <property type="evidence" value="ECO:0007669"/>
    <property type="project" value="TreeGrafter"/>
</dbReference>
<gene>
    <name evidence="17" type="ORF">K504DRAFT_457193</name>
</gene>
<dbReference type="OrthoDB" id="196264at2759"/>
<dbReference type="GO" id="GO:0015385">
    <property type="term" value="F:sodium:proton antiporter activity"/>
    <property type="evidence" value="ECO:0007669"/>
    <property type="project" value="InterPro"/>
</dbReference>
<accession>A0A6G1KQ88</accession>
<dbReference type="NCBIfam" id="TIGR00840">
    <property type="entry name" value="b_cpa1"/>
    <property type="match status" value="1"/>
</dbReference>
<feature type="compositionally biased region" description="Low complexity" evidence="14">
    <location>
        <begin position="515"/>
        <end position="539"/>
    </location>
</feature>
<dbReference type="InterPro" id="IPR018422">
    <property type="entry name" value="Cation/H_exchanger_CPA1"/>
</dbReference>
<dbReference type="Pfam" id="PF00999">
    <property type="entry name" value="Na_H_Exchanger"/>
    <property type="match status" value="1"/>
</dbReference>
<dbReference type="EMBL" id="MU005764">
    <property type="protein sequence ID" value="KAF2715009.1"/>
    <property type="molecule type" value="Genomic_DNA"/>
</dbReference>
<evidence type="ECO:0000256" key="4">
    <source>
        <dbReference type="ARBA" id="ARBA00022448"/>
    </source>
</evidence>
<keyword evidence="18" id="KW-1185">Reference proteome</keyword>
<dbReference type="PANTHER" id="PTHR10110">
    <property type="entry name" value="SODIUM/HYDROGEN EXCHANGER"/>
    <property type="match status" value="1"/>
</dbReference>
<keyword evidence="12 13" id="KW-0739">Sodium transport</keyword>
<keyword evidence="7" id="KW-0967">Endosome</keyword>
<evidence type="ECO:0000256" key="5">
    <source>
        <dbReference type="ARBA" id="ARBA00022475"/>
    </source>
</evidence>
<evidence type="ECO:0000313" key="18">
    <source>
        <dbReference type="Proteomes" id="UP000799428"/>
    </source>
</evidence>
<evidence type="ECO:0000256" key="11">
    <source>
        <dbReference type="ARBA" id="ARBA00023136"/>
    </source>
</evidence>
<name>A0A6G1KQ88_9PLEO</name>
<dbReference type="AlphaFoldDB" id="A0A6G1KQ88"/>
<evidence type="ECO:0000259" key="16">
    <source>
        <dbReference type="Pfam" id="PF00999"/>
    </source>
</evidence>
<organism evidence="17 18">
    <name type="scientific">Pleomassaria siparia CBS 279.74</name>
    <dbReference type="NCBI Taxonomy" id="1314801"/>
    <lineage>
        <taxon>Eukaryota</taxon>
        <taxon>Fungi</taxon>
        <taxon>Dikarya</taxon>
        <taxon>Ascomycota</taxon>
        <taxon>Pezizomycotina</taxon>
        <taxon>Dothideomycetes</taxon>
        <taxon>Pleosporomycetidae</taxon>
        <taxon>Pleosporales</taxon>
        <taxon>Pleomassariaceae</taxon>
        <taxon>Pleomassaria</taxon>
    </lineage>
</organism>
<dbReference type="GO" id="GO:0015386">
    <property type="term" value="F:potassium:proton antiporter activity"/>
    <property type="evidence" value="ECO:0007669"/>
    <property type="project" value="TreeGrafter"/>
</dbReference>
<dbReference type="InterPro" id="IPR004709">
    <property type="entry name" value="NaH_exchanger"/>
</dbReference>
<feature type="transmembrane region" description="Helical" evidence="15">
    <location>
        <begin position="279"/>
        <end position="306"/>
    </location>
</feature>
<dbReference type="InterPro" id="IPR006153">
    <property type="entry name" value="Cation/H_exchanger_TM"/>
</dbReference>
<keyword evidence="11 15" id="KW-0472">Membrane</keyword>
<evidence type="ECO:0000256" key="2">
    <source>
        <dbReference type="ARBA" id="ARBA00004651"/>
    </source>
</evidence>
<dbReference type="GO" id="GO:0000329">
    <property type="term" value="C:fungal-type vacuole membrane"/>
    <property type="evidence" value="ECO:0007669"/>
    <property type="project" value="TreeGrafter"/>
</dbReference>
<dbReference type="PRINTS" id="PR01084">
    <property type="entry name" value="NAHEXCHNGR"/>
</dbReference>
<evidence type="ECO:0000256" key="15">
    <source>
        <dbReference type="SAM" id="Phobius"/>
    </source>
</evidence>
<proteinExistence type="inferred from homology"/>
<comment type="subcellular location">
    <subcellularLocation>
        <location evidence="2">Cell membrane</location>
        <topology evidence="2">Multi-pass membrane protein</topology>
    </subcellularLocation>
    <subcellularLocation>
        <location evidence="1">Recycling endosome membrane</location>
        <topology evidence="1">Multi-pass membrane protein</topology>
    </subcellularLocation>
</comment>
<dbReference type="PRINTS" id="PR01088">
    <property type="entry name" value="NAHEXCHNGR6"/>
</dbReference>
<evidence type="ECO:0000256" key="6">
    <source>
        <dbReference type="ARBA" id="ARBA00022692"/>
    </source>
</evidence>
<keyword evidence="5" id="KW-1003">Cell membrane</keyword>
<dbReference type="Gene3D" id="6.10.140.1330">
    <property type="match status" value="1"/>
</dbReference>
<keyword evidence="6 13" id="KW-0812">Transmembrane</keyword>
<evidence type="ECO:0000256" key="1">
    <source>
        <dbReference type="ARBA" id="ARBA00004195"/>
    </source>
</evidence>
<feature type="transmembrane region" description="Helical" evidence="15">
    <location>
        <begin position="197"/>
        <end position="217"/>
    </location>
</feature>
<dbReference type="PANTHER" id="PTHR10110:SF187">
    <property type="entry name" value="SODIUM_HYDROGEN EXCHANGER"/>
    <property type="match status" value="1"/>
</dbReference>
<keyword evidence="4 13" id="KW-0813">Transport</keyword>
<feature type="transmembrane region" description="Helical" evidence="15">
    <location>
        <begin position="72"/>
        <end position="89"/>
    </location>
</feature>
<evidence type="ECO:0000256" key="12">
    <source>
        <dbReference type="ARBA" id="ARBA00023201"/>
    </source>
</evidence>
<evidence type="ECO:0000256" key="7">
    <source>
        <dbReference type="ARBA" id="ARBA00022753"/>
    </source>
</evidence>
<feature type="transmembrane region" description="Helical" evidence="15">
    <location>
        <begin position="132"/>
        <end position="154"/>
    </location>
</feature>
<dbReference type="GO" id="GO:0005770">
    <property type="term" value="C:late endosome"/>
    <property type="evidence" value="ECO:0007669"/>
    <property type="project" value="TreeGrafter"/>
</dbReference>
<keyword evidence="9" id="KW-0915">Sodium</keyword>
<dbReference type="GO" id="GO:0005886">
    <property type="term" value="C:plasma membrane"/>
    <property type="evidence" value="ECO:0007669"/>
    <property type="project" value="UniProtKB-SubCell"/>
</dbReference>
<keyword evidence="13" id="KW-0050">Antiport</keyword>
<keyword evidence="8 15" id="KW-1133">Transmembrane helix</keyword>
<feature type="domain" description="Cation/H+ exchanger transmembrane" evidence="16">
    <location>
        <begin position="52"/>
        <end position="459"/>
    </location>
</feature>
<dbReference type="Proteomes" id="UP000799428">
    <property type="component" value="Unassembled WGS sequence"/>
</dbReference>
<dbReference type="GO" id="GO:0055038">
    <property type="term" value="C:recycling endosome membrane"/>
    <property type="evidence" value="ECO:0007669"/>
    <property type="project" value="UniProtKB-SubCell"/>
</dbReference>
<dbReference type="GO" id="GO:0005769">
    <property type="term" value="C:early endosome"/>
    <property type="evidence" value="ECO:0007669"/>
    <property type="project" value="TreeGrafter"/>
</dbReference>
<keyword evidence="10 13" id="KW-0406">Ion transport</keyword>
<evidence type="ECO:0000256" key="8">
    <source>
        <dbReference type="ARBA" id="ARBA00022989"/>
    </source>
</evidence>
<feature type="region of interest" description="Disordered" evidence="14">
    <location>
        <begin position="490"/>
        <end position="609"/>
    </location>
</feature>
<evidence type="ECO:0000313" key="17">
    <source>
        <dbReference type="EMBL" id="KAF2715009.1"/>
    </source>
</evidence>